<dbReference type="FunFam" id="3.30.70.330:FF:000178">
    <property type="entry name" value="Histone-lysine N-methyltransferase"/>
    <property type="match status" value="1"/>
</dbReference>
<keyword evidence="9 17" id="KW-0694">RNA-binding</keyword>
<evidence type="ECO:0000259" key="21">
    <source>
        <dbReference type="PROSITE" id="PS50868"/>
    </source>
</evidence>
<dbReference type="SUPFAM" id="SSF54928">
    <property type="entry name" value="RNA-binding domain, RBD"/>
    <property type="match status" value="1"/>
</dbReference>
<protein>
    <recommendedName>
        <fullName evidence="3">[histone H3]-lysine(4) N-trimethyltransferase</fullName>
        <ecNumber evidence="3">2.1.1.354</ecNumber>
    </recommendedName>
</protein>
<keyword evidence="5" id="KW-0489">Methyltransferase</keyword>
<dbReference type="Gene3D" id="2.170.270.10">
    <property type="entry name" value="SET domain"/>
    <property type="match status" value="1"/>
</dbReference>
<evidence type="ECO:0000313" key="22">
    <source>
        <dbReference type="EMBL" id="KAJ4922244.1"/>
    </source>
</evidence>
<evidence type="ECO:0000256" key="16">
    <source>
        <dbReference type="ARBA" id="ARBA00049129"/>
    </source>
</evidence>
<dbReference type="PANTHER" id="PTHR45814">
    <property type="entry name" value="HISTONE-LYSINE N-METHYLTRANSFERASE SETD1"/>
    <property type="match status" value="1"/>
</dbReference>
<dbReference type="GO" id="GO:0140999">
    <property type="term" value="F:histone H3K4 trimethyltransferase activity"/>
    <property type="evidence" value="ECO:0007669"/>
    <property type="project" value="UniProtKB-EC"/>
</dbReference>
<comment type="caution">
    <text evidence="22">The sequence shown here is derived from an EMBL/GenBank/DDBJ whole genome shotgun (WGS) entry which is preliminary data.</text>
</comment>
<evidence type="ECO:0000259" key="19">
    <source>
        <dbReference type="PROSITE" id="PS50102"/>
    </source>
</evidence>
<dbReference type="FunFam" id="2.170.270.10:FF:000010">
    <property type="entry name" value="Histone-lysine N-methyltransferase"/>
    <property type="match status" value="1"/>
</dbReference>
<evidence type="ECO:0000256" key="15">
    <source>
        <dbReference type="ARBA" id="ARBA00047583"/>
    </source>
</evidence>
<keyword evidence="6" id="KW-0808">Transferase</keyword>
<feature type="region of interest" description="Disordered" evidence="18">
    <location>
        <begin position="1321"/>
        <end position="1341"/>
    </location>
</feature>
<evidence type="ECO:0000256" key="9">
    <source>
        <dbReference type="ARBA" id="ARBA00022884"/>
    </source>
</evidence>
<keyword evidence="10" id="KW-0805">Transcription regulation</keyword>
<comment type="catalytic activity">
    <reaction evidence="16">
        <text>N(6),N(6)-dimethyl-L-lysyl(4)-[histone H3] + S-adenosyl-L-methionine = N(6),N(6),N(6)-trimethyl-L-lysyl(4)-[histone H3] + S-adenosyl-L-homocysteine + H(+)</text>
        <dbReference type="Rhea" id="RHEA:60272"/>
        <dbReference type="Rhea" id="RHEA-COMP:15537"/>
        <dbReference type="Rhea" id="RHEA-COMP:15540"/>
        <dbReference type="ChEBI" id="CHEBI:15378"/>
        <dbReference type="ChEBI" id="CHEBI:57856"/>
        <dbReference type="ChEBI" id="CHEBI:59789"/>
        <dbReference type="ChEBI" id="CHEBI:61961"/>
        <dbReference type="ChEBI" id="CHEBI:61976"/>
    </reaction>
</comment>
<feature type="compositionally biased region" description="Low complexity" evidence="18">
    <location>
        <begin position="566"/>
        <end position="577"/>
    </location>
</feature>
<accession>A0AAD6F5A8</accession>
<evidence type="ECO:0000256" key="14">
    <source>
        <dbReference type="ARBA" id="ARBA00047571"/>
    </source>
</evidence>
<comment type="subcellular location">
    <subcellularLocation>
        <location evidence="2">Chromosome</location>
    </subcellularLocation>
    <subcellularLocation>
        <location evidence="1">Nucleus</location>
    </subcellularLocation>
</comment>
<keyword evidence="8" id="KW-0156">Chromatin regulator</keyword>
<dbReference type="Proteomes" id="UP001219934">
    <property type="component" value="Unassembled WGS sequence"/>
</dbReference>
<feature type="domain" description="RRM" evidence="19">
    <location>
        <begin position="66"/>
        <end position="154"/>
    </location>
</feature>
<dbReference type="PANTHER" id="PTHR45814:SF2">
    <property type="entry name" value="HISTONE-LYSINE N-METHYLTRANSFERASE SETD1"/>
    <property type="match status" value="1"/>
</dbReference>
<feature type="domain" description="SET" evidence="20">
    <location>
        <begin position="1374"/>
        <end position="1491"/>
    </location>
</feature>
<evidence type="ECO:0000259" key="20">
    <source>
        <dbReference type="PROSITE" id="PS50280"/>
    </source>
</evidence>
<feature type="compositionally biased region" description="Polar residues" evidence="18">
    <location>
        <begin position="301"/>
        <end position="312"/>
    </location>
</feature>
<dbReference type="CDD" id="cd19169">
    <property type="entry name" value="SET_SETD1"/>
    <property type="match status" value="1"/>
</dbReference>
<dbReference type="InterPro" id="IPR037841">
    <property type="entry name" value="SET_SETD1A/B"/>
</dbReference>
<feature type="domain" description="Post-SET" evidence="21">
    <location>
        <begin position="1497"/>
        <end position="1513"/>
    </location>
</feature>
<feature type="compositionally biased region" description="Polar residues" evidence="18">
    <location>
        <begin position="433"/>
        <end position="457"/>
    </location>
</feature>
<evidence type="ECO:0000256" key="13">
    <source>
        <dbReference type="ARBA" id="ARBA00023242"/>
    </source>
</evidence>
<evidence type="ECO:0000313" key="23">
    <source>
        <dbReference type="Proteomes" id="UP001219934"/>
    </source>
</evidence>
<evidence type="ECO:0000256" key="8">
    <source>
        <dbReference type="ARBA" id="ARBA00022853"/>
    </source>
</evidence>
<dbReference type="PROSITE" id="PS50868">
    <property type="entry name" value="POST_SET"/>
    <property type="match status" value="1"/>
</dbReference>
<dbReference type="InterPro" id="IPR003616">
    <property type="entry name" value="Post-SET_dom"/>
</dbReference>
<feature type="compositionally biased region" description="Basic and acidic residues" evidence="18">
    <location>
        <begin position="1181"/>
        <end position="1195"/>
    </location>
</feature>
<keyword evidence="7" id="KW-0949">S-adenosyl-L-methionine</keyword>
<evidence type="ECO:0000256" key="6">
    <source>
        <dbReference type="ARBA" id="ARBA00022679"/>
    </source>
</evidence>
<feature type="compositionally biased region" description="Low complexity" evidence="18">
    <location>
        <begin position="897"/>
        <end position="913"/>
    </location>
</feature>
<evidence type="ECO:0000256" key="18">
    <source>
        <dbReference type="SAM" id="MobiDB-lite"/>
    </source>
</evidence>
<feature type="compositionally biased region" description="Polar residues" evidence="18">
    <location>
        <begin position="1322"/>
        <end position="1341"/>
    </location>
</feature>
<dbReference type="EC" id="2.1.1.354" evidence="3"/>
<keyword evidence="23" id="KW-1185">Reference proteome</keyword>
<dbReference type="InterPro" id="IPR035979">
    <property type="entry name" value="RBD_domain_sf"/>
</dbReference>
<dbReference type="SMART" id="SM00508">
    <property type="entry name" value="PostSET"/>
    <property type="match status" value="1"/>
</dbReference>
<feature type="compositionally biased region" description="Polar residues" evidence="18">
    <location>
        <begin position="1084"/>
        <end position="1099"/>
    </location>
</feature>
<gene>
    <name evidence="22" type="ORF">JOQ06_019498</name>
</gene>
<feature type="region of interest" description="Disordered" evidence="18">
    <location>
        <begin position="781"/>
        <end position="928"/>
    </location>
</feature>
<dbReference type="InterPro" id="IPR001214">
    <property type="entry name" value="SET_dom"/>
</dbReference>
<feature type="compositionally biased region" description="Acidic residues" evidence="18">
    <location>
        <begin position="813"/>
        <end position="833"/>
    </location>
</feature>
<feature type="compositionally biased region" description="Low complexity" evidence="18">
    <location>
        <begin position="317"/>
        <end position="331"/>
    </location>
</feature>
<feature type="compositionally biased region" description="Low complexity" evidence="18">
    <location>
        <begin position="1142"/>
        <end position="1160"/>
    </location>
</feature>
<dbReference type="SMART" id="SM00360">
    <property type="entry name" value="RRM"/>
    <property type="match status" value="1"/>
</dbReference>
<feature type="region of interest" description="Disordered" evidence="18">
    <location>
        <begin position="1142"/>
        <end position="1195"/>
    </location>
</feature>
<dbReference type="PROSITE" id="PS50280">
    <property type="entry name" value="SET"/>
    <property type="match status" value="1"/>
</dbReference>
<dbReference type="Gene3D" id="3.30.70.330">
    <property type="match status" value="1"/>
</dbReference>
<organism evidence="22 23">
    <name type="scientific">Pogonophryne albipinna</name>
    <dbReference type="NCBI Taxonomy" id="1090488"/>
    <lineage>
        <taxon>Eukaryota</taxon>
        <taxon>Metazoa</taxon>
        <taxon>Chordata</taxon>
        <taxon>Craniata</taxon>
        <taxon>Vertebrata</taxon>
        <taxon>Euteleostomi</taxon>
        <taxon>Actinopterygii</taxon>
        <taxon>Neopterygii</taxon>
        <taxon>Teleostei</taxon>
        <taxon>Neoteleostei</taxon>
        <taxon>Acanthomorphata</taxon>
        <taxon>Eupercaria</taxon>
        <taxon>Perciformes</taxon>
        <taxon>Notothenioidei</taxon>
        <taxon>Pogonophryne</taxon>
    </lineage>
</organism>
<dbReference type="InterPro" id="IPR012677">
    <property type="entry name" value="Nucleotide-bd_a/b_plait_sf"/>
</dbReference>
<evidence type="ECO:0000256" key="2">
    <source>
        <dbReference type="ARBA" id="ARBA00004286"/>
    </source>
</evidence>
<feature type="region of interest" description="Disordered" evidence="18">
    <location>
        <begin position="301"/>
        <end position="333"/>
    </location>
</feature>
<feature type="compositionally biased region" description="Acidic residues" evidence="18">
    <location>
        <begin position="884"/>
        <end position="896"/>
    </location>
</feature>
<dbReference type="SMART" id="SM00317">
    <property type="entry name" value="SET"/>
    <property type="match status" value="1"/>
</dbReference>
<evidence type="ECO:0000256" key="1">
    <source>
        <dbReference type="ARBA" id="ARBA00004123"/>
    </source>
</evidence>
<feature type="compositionally biased region" description="Basic and acidic residues" evidence="18">
    <location>
        <begin position="834"/>
        <end position="848"/>
    </location>
</feature>
<dbReference type="EMBL" id="JAPTMU010000080">
    <property type="protein sequence ID" value="KAJ4922244.1"/>
    <property type="molecule type" value="Genomic_DNA"/>
</dbReference>
<evidence type="ECO:0000256" key="7">
    <source>
        <dbReference type="ARBA" id="ARBA00022691"/>
    </source>
</evidence>
<feature type="region of interest" description="Disordered" evidence="18">
    <location>
        <begin position="430"/>
        <end position="457"/>
    </location>
</feature>
<keyword evidence="4" id="KW-0158">Chromosome</keyword>
<feature type="compositionally biased region" description="Basic and acidic residues" evidence="18">
    <location>
        <begin position="784"/>
        <end position="795"/>
    </location>
</feature>
<proteinExistence type="predicted"/>
<name>A0AAD6F5A8_9TELE</name>
<feature type="region of interest" description="Disordered" evidence="18">
    <location>
        <begin position="547"/>
        <end position="580"/>
    </location>
</feature>
<evidence type="ECO:0000256" key="12">
    <source>
        <dbReference type="ARBA" id="ARBA00023163"/>
    </source>
</evidence>
<feature type="compositionally biased region" description="Low complexity" evidence="18">
    <location>
        <begin position="873"/>
        <end position="883"/>
    </location>
</feature>
<evidence type="ECO:0000256" key="10">
    <source>
        <dbReference type="ARBA" id="ARBA00023015"/>
    </source>
</evidence>
<dbReference type="Pfam" id="PF00856">
    <property type="entry name" value="SET"/>
    <property type="match status" value="1"/>
</dbReference>
<comment type="catalytic activity">
    <reaction evidence="15">
        <text>N(6)-methyl-L-lysyl(4)-[histone H3] + S-adenosyl-L-methionine = N(6),N(6)-dimethyl-L-lysyl(4)-[histone H3] + S-adenosyl-L-homocysteine + H(+)</text>
        <dbReference type="Rhea" id="RHEA:60268"/>
        <dbReference type="Rhea" id="RHEA-COMP:15540"/>
        <dbReference type="Rhea" id="RHEA-COMP:15543"/>
        <dbReference type="ChEBI" id="CHEBI:15378"/>
        <dbReference type="ChEBI" id="CHEBI:57856"/>
        <dbReference type="ChEBI" id="CHEBI:59789"/>
        <dbReference type="ChEBI" id="CHEBI:61929"/>
        <dbReference type="ChEBI" id="CHEBI:61976"/>
    </reaction>
</comment>
<evidence type="ECO:0000256" key="4">
    <source>
        <dbReference type="ARBA" id="ARBA00022454"/>
    </source>
</evidence>
<evidence type="ECO:0000256" key="5">
    <source>
        <dbReference type="ARBA" id="ARBA00022603"/>
    </source>
</evidence>
<comment type="catalytic activity">
    <reaction evidence="14">
        <text>L-lysyl(4)-[histone H3] + 3 S-adenosyl-L-methionine = N(6),N(6),N(6)-trimethyl-L-lysyl(4)-[histone H3] + 3 S-adenosyl-L-homocysteine + 3 H(+)</text>
        <dbReference type="Rhea" id="RHEA:60260"/>
        <dbReference type="Rhea" id="RHEA-COMP:15537"/>
        <dbReference type="Rhea" id="RHEA-COMP:15547"/>
        <dbReference type="ChEBI" id="CHEBI:15378"/>
        <dbReference type="ChEBI" id="CHEBI:29969"/>
        <dbReference type="ChEBI" id="CHEBI:57856"/>
        <dbReference type="ChEBI" id="CHEBI:59789"/>
        <dbReference type="ChEBI" id="CHEBI:61961"/>
        <dbReference type="EC" id="2.1.1.354"/>
    </reaction>
</comment>
<keyword evidence="13" id="KW-0539">Nucleus</keyword>
<evidence type="ECO:0000256" key="11">
    <source>
        <dbReference type="ARBA" id="ARBA00023159"/>
    </source>
</evidence>
<keyword evidence="11" id="KW-0010">Activator</keyword>
<keyword evidence="12" id="KW-0804">Transcription</keyword>
<dbReference type="Pfam" id="PF11764">
    <property type="entry name" value="N-SET"/>
    <property type="match status" value="1"/>
</dbReference>
<dbReference type="SUPFAM" id="SSF82199">
    <property type="entry name" value="SET domain"/>
    <property type="match status" value="1"/>
</dbReference>
<dbReference type="InterPro" id="IPR024657">
    <property type="entry name" value="COMPASS_Set1_N-SET"/>
</dbReference>
<evidence type="ECO:0000256" key="3">
    <source>
        <dbReference type="ARBA" id="ARBA00012182"/>
    </source>
</evidence>
<evidence type="ECO:0000256" key="17">
    <source>
        <dbReference type="PROSITE-ProRule" id="PRU00176"/>
    </source>
</evidence>
<reference evidence="22" key="1">
    <citation type="submission" date="2022-11" db="EMBL/GenBank/DDBJ databases">
        <title>Chromosome-level genome of Pogonophryne albipinna.</title>
        <authorList>
            <person name="Jo E."/>
        </authorList>
    </citation>
    <scope>NUCLEOTIDE SEQUENCE</scope>
    <source>
        <strain evidence="22">SGF0006</strain>
        <tissue evidence="22">Muscle</tissue>
    </source>
</reference>
<dbReference type="SMART" id="SM01291">
    <property type="entry name" value="N-SET"/>
    <property type="match status" value="1"/>
</dbReference>
<dbReference type="InterPro" id="IPR046341">
    <property type="entry name" value="SET_dom_sf"/>
</dbReference>
<dbReference type="GO" id="GO:0032259">
    <property type="term" value="P:methylation"/>
    <property type="evidence" value="ECO:0007669"/>
    <property type="project" value="UniProtKB-KW"/>
</dbReference>
<dbReference type="InterPro" id="IPR000504">
    <property type="entry name" value="RRM_dom"/>
</dbReference>
<feature type="region of interest" description="Disordered" evidence="18">
    <location>
        <begin position="1073"/>
        <end position="1107"/>
    </location>
</feature>
<dbReference type="GO" id="GO:0005694">
    <property type="term" value="C:chromosome"/>
    <property type="evidence" value="ECO:0007669"/>
    <property type="project" value="UniProtKB-SubCell"/>
</dbReference>
<dbReference type="GO" id="GO:0003723">
    <property type="term" value="F:RNA binding"/>
    <property type="evidence" value="ECO:0007669"/>
    <property type="project" value="UniProtKB-UniRule"/>
</dbReference>
<dbReference type="InterPro" id="IPR044570">
    <property type="entry name" value="Set1-like"/>
</dbReference>
<sequence length="1513" mass="170936">MESEKQTSERETPPQFWRSCKLIIDPASTKGLYKVYRYDGQQFNIPVEDLANATRLILLISKFKVDEWYVGPVPPNEVTFSRLNDNVREAFLTNMCNKYGDIEEVEIFYNPKNKKHLGIAKVVFDTVRAAKEAVQHLHQTSVMGNVIHVEIDPKGENRTGLYTPWTLPVGNNEQAIQSLVEGLLSSAATQTHLSISSPTSIATPLSLDTAYSSIWQDTPCSFRLTPHSQCLSATPLSQDSCYSSLQATPVLQGEPSTFSDHTLLRRELWRRKTERYCRGSGEVSDVNFILRQCQPQLAESYSTTKQSSSQESALWGHNAQSSNHSNASFNFKSPSQESRAVVTATSKDFDRSSNSLSILSINFTSEYQTAASFPSDDHARITELPQSAGNSSSSPRPEVESLDSRIESLLINSQSTDPSYFYRNSLEADVHSQDSPTSPCSPNASPFSDDSPVRTPTSCDFTTIDQRSFNDLIEDEPDETTQAVLFLTRDSQPPSDFTRFERRAHVNHEKQAERLQLFSRSKERHSNKDYSNKDYLNKRAFRASTPARQIPLPQPPSFSLNSNTQPPSSKASPAFKSGCPHPPATRFAFPLPPFHPSIPSIPPRLPNGTIPIPPPGWIPPRGHHPGISIPPPGFPPPSSIPPPPTFLGPPPPVHRFNPFVPPPDFLLVRENPHKVTVEKVLEVIMDELKTIIRKDITRRMIEGVAFKAFEDWWVCQEKKVKIHVSPLKSATTSIEARSKLINPLCHISGQGKKPRLPSFKVKRKRAGDTVTSEEIENVLCSTHESSDVKQGEDKGSLASERAKRRHARPHELESDDDDEEGKDEDNTLQDEETTSDKLEAVVPVHDDPQILCDRDDDDDSNHPEEEKDEAVASLDSETFSESSTSEDSEFSSDFDSSDSFSSESFEDSSYSELSPEDEDMEEEGGRRVECIFISSDEESMELEPPATPSAPLTPGAKLELELQEWPDPYHWEKREENQFPCCLEDMIELQTSEPPDHLQPLSPLGLPAVGQHLDVEMERPSVDVNGEQRKPEASDSHWLPATEVVFSPLALYPLYQDMPKTPGREDRRAWTQYSSVRAPATPGRETTSVRSSPLSSNPYITAPKTPGRDIILPRRSIVHKRKMVTNLQPMFYDSLGGSPISVSSPCSSSESSSDSAQGKSMWVSSGVRMRPLQGLENMPGLRDEENSRETDKSLLRRKEWRKQKRRWRILHRRRLLKRNTGSLPSNIASDRWRSLSEERRILHSVWKEGLDEEDARLLQRTYDRLQARDNGFGWIIIAEQSEEHRSWWPNHRTGSARSEGFYKISKKDKMKYLNHTKLNPELPSTSTQGTSIPAQQQTSLRAGSDFRSEQRRLLSSFSCDSDLVKFNQLKFRRKRIRFSRSHIHDWGLFAMEPIAADEMVIEYVGQIIRQIIADMREQRYEEEGIGSSYLFRVDQDTIIDATKYGNLSRFINHSCNPNCYAKIISVESRKKIVIYSRQPIGVNEEITYDYKFPIEDTKIPCLCGADGCRGTLN</sequence>
<dbReference type="GO" id="GO:0048188">
    <property type="term" value="C:Set1C/COMPASS complex"/>
    <property type="evidence" value="ECO:0007669"/>
    <property type="project" value="InterPro"/>
</dbReference>
<dbReference type="PROSITE" id="PS50102">
    <property type="entry name" value="RRM"/>
    <property type="match status" value="1"/>
</dbReference>
<dbReference type="Pfam" id="PF00076">
    <property type="entry name" value="RRM_1"/>
    <property type="match status" value="1"/>
</dbReference>